<dbReference type="GO" id="GO:0008168">
    <property type="term" value="F:methyltransferase activity"/>
    <property type="evidence" value="ECO:0007669"/>
    <property type="project" value="UniProtKB-KW"/>
</dbReference>
<protein>
    <submittedName>
        <fullName evidence="3">Methylated-DNA-[protein]-cysteine S-methyltransferase</fullName>
    </submittedName>
</protein>
<dbReference type="InterPro" id="IPR036388">
    <property type="entry name" value="WH-like_DNA-bd_sf"/>
</dbReference>
<reference evidence="4" key="1">
    <citation type="submission" date="2016-10" db="EMBL/GenBank/DDBJ databases">
        <authorList>
            <person name="Varghese N."/>
            <person name="Submissions S."/>
        </authorList>
    </citation>
    <scope>NUCLEOTIDE SEQUENCE [LARGE SCALE GENOMIC DNA]</scope>
    <source>
        <strain evidence="4">DC30,IBRC 10041,KCTC 4046</strain>
    </source>
</reference>
<proteinExistence type="predicted"/>
<dbReference type="GO" id="GO:0032259">
    <property type="term" value="P:methylation"/>
    <property type="evidence" value="ECO:0007669"/>
    <property type="project" value="UniProtKB-KW"/>
</dbReference>
<evidence type="ECO:0000256" key="1">
    <source>
        <dbReference type="ARBA" id="ARBA00022763"/>
    </source>
</evidence>
<dbReference type="AlphaFoldDB" id="A0A1H3G8Z9"/>
<dbReference type="Proteomes" id="UP000199079">
    <property type="component" value="Unassembled WGS sequence"/>
</dbReference>
<dbReference type="InterPro" id="IPR014048">
    <property type="entry name" value="MethylDNA_cys_MeTrfase_DNA-bd"/>
</dbReference>
<dbReference type="Pfam" id="PF01035">
    <property type="entry name" value="DNA_binding_1"/>
    <property type="match status" value="1"/>
</dbReference>
<dbReference type="InterPro" id="IPR036217">
    <property type="entry name" value="MethylDNA_cys_MeTrfase_DNAb"/>
</dbReference>
<evidence type="ECO:0000259" key="2">
    <source>
        <dbReference type="Pfam" id="PF01035"/>
    </source>
</evidence>
<sequence length="156" mass="16996">MVSLDGTTGVYARSYPALDRAVEVGFASGHVISVSFPADVPADAAEDHELLDRIDAYLAGEEESFADVELGLTLPTDRREVLEATRNLPYGESASLSRITRLAGRDDNDPEDLEFVREALNENPAPLVIPDHRVEGGPYATPGSVRRTFRDVEGLR</sequence>
<dbReference type="GO" id="GO:0006281">
    <property type="term" value="P:DNA repair"/>
    <property type="evidence" value="ECO:0007669"/>
    <property type="project" value="InterPro"/>
</dbReference>
<keyword evidence="4" id="KW-1185">Reference proteome</keyword>
<keyword evidence="3" id="KW-0808">Transferase</keyword>
<keyword evidence="3" id="KW-0489">Methyltransferase</keyword>
<evidence type="ECO:0000313" key="3">
    <source>
        <dbReference type="EMBL" id="SDX99756.1"/>
    </source>
</evidence>
<dbReference type="Gene3D" id="1.10.10.10">
    <property type="entry name" value="Winged helix-like DNA-binding domain superfamily/Winged helix DNA-binding domain"/>
    <property type="match status" value="1"/>
</dbReference>
<accession>A0A1H3G8Z9</accession>
<name>A0A1H3G8Z9_9EURY</name>
<evidence type="ECO:0000313" key="4">
    <source>
        <dbReference type="Proteomes" id="UP000199079"/>
    </source>
</evidence>
<dbReference type="SUPFAM" id="SSF46767">
    <property type="entry name" value="Methylated DNA-protein cysteine methyltransferase, C-terminal domain"/>
    <property type="match status" value="1"/>
</dbReference>
<keyword evidence="1" id="KW-0227">DNA damage</keyword>
<organism evidence="3 4">
    <name type="scientific">Halopenitus persicus</name>
    <dbReference type="NCBI Taxonomy" id="1048396"/>
    <lineage>
        <taxon>Archaea</taxon>
        <taxon>Methanobacteriati</taxon>
        <taxon>Methanobacteriota</taxon>
        <taxon>Stenosarchaea group</taxon>
        <taxon>Halobacteria</taxon>
        <taxon>Halobacteriales</taxon>
        <taxon>Haloferacaceae</taxon>
        <taxon>Halopenitus</taxon>
    </lineage>
</organism>
<dbReference type="EMBL" id="FNPC01000002">
    <property type="protein sequence ID" value="SDX99756.1"/>
    <property type="molecule type" value="Genomic_DNA"/>
</dbReference>
<feature type="domain" description="Methylated-DNA-[protein]-cysteine S-methyltransferase DNA binding" evidence="2">
    <location>
        <begin position="79"/>
        <end position="134"/>
    </location>
</feature>
<gene>
    <name evidence="3" type="ORF">SAMN05216564_102382</name>
</gene>